<dbReference type="EMBL" id="VWMK01000005">
    <property type="protein sequence ID" value="KAA3767519.1"/>
    <property type="molecule type" value="Genomic_DNA"/>
</dbReference>
<dbReference type="AlphaFoldDB" id="A0A7J4XLF8"/>
<name>A0A7J4XLF8_9BACE</name>
<dbReference type="Proteomes" id="UP000422221">
    <property type="component" value="Unassembled WGS sequence"/>
</dbReference>
<proteinExistence type="predicted"/>
<evidence type="ECO:0000313" key="3">
    <source>
        <dbReference type="Proteomes" id="UP000422221"/>
    </source>
</evidence>
<keyword evidence="1" id="KW-0472">Membrane</keyword>
<comment type="caution">
    <text evidence="2">The sequence shown here is derived from an EMBL/GenBank/DDBJ whole genome shotgun (WGS) entry which is preliminary data.</text>
</comment>
<evidence type="ECO:0000313" key="2">
    <source>
        <dbReference type="EMBL" id="KAA3767519.1"/>
    </source>
</evidence>
<organism evidence="2 3">
    <name type="scientific">Bacteroides salyersiae</name>
    <dbReference type="NCBI Taxonomy" id="291644"/>
    <lineage>
        <taxon>Bacteria</taxon>
        <taxon>Pseudomonadati</taxon>
        <taxon>Bacteroidota</taxon>
        <taxon>Bacteroidia</taxon>
        <taxon>Bacteroidales</taxon>
        <taxon>Bacteroidaceae</taxon>
        <taxon>Bacteroides</taxon>
    </lineage>
</organism>
<keyword evidence="1" id="KW-1133">Transmembrane helix</keyword>
<evidence type="ECO:0000256" key="1">
    <source>
        <dbReference type="SAM" id="Phobius"/>
    </source>
</evidence>
<dbReference type="RefSeq" id="WP_021936921.1">
    <property type="nucleotide sequence ID" value="NZ_CP081902.1"/>
</dbReference>
<gene>
    <name evidence="2" type="ORF">F3F73_07285</name>
</gene>
<protein>
    <submittedName>
        <fullName evidence="2">Uncharacterized protein</fullName>
    </submittedName>
</protein>
<accession>A0A7J4XLF8</accession>
<feature type="transmembrane region" description="Helical" evidence="1">
    <location>
        <begin position="232"/>
        <end position="255"/>
    </location>
</feature>
<feature type="transmembrane region" description="Helical" evidence="1">
    <location>
        <begin position="205"/>
        <end position="226"/>
    </location>
</feature>
<sequence>MRNIDTTEDNIPSNQIFEKVPSTAAIAYYMVSTEYADLEITTEWFEWASELLKAGYINAHIIALSHKKTDDQIKSIGLINVIFDELNIDLDDTFTIYKYYGIYILKQGLTLNKEVYEILSQLNQLFLNTYYYLLYDFHVLYVAYTELREEGEQSLWKGMDLKNKEEYVRAYFDEWLKKPDSKIYNKWEQKSSFRKRLEQICRNKYASIVYFIFIIVFFIGFYWMIYKLFSNSIISILIVASFTCVLVINAIFEIIKVRNKVKNNKS</sequence>
<reference evidence="2 3" key="1">
    <citation type="journal article" date="2019" name="Nat. Med.">
        <title>A library of human gut bacterial isolates paired with longitudinal multiomics data enables mechanistic microbiome research.</title>
        <authorList>
            <person name="Poyet M."/>
            <person name="Groussin M."/>
            <person name="Gibbons S.M."/>
            <person name="Avila-Pacheco J."/>
            <person name="Jiang X."/>
            <person name="Kearney S.M."/>
            <person name="Perrotta A.R."/>
            <person name="Berdy B."/>
            <person name="Zhao S."/>
            <person name="Lieberman T.D."/>
            <person name="Swanson P.K."/>
            <person name="Smith M."/>
            <person name="Roesemann S."/>
            <person name="Alexander J.E."/>
            <person name="Rich S.A."/>
            <person name="Livny J."/>
            <person name="Vlamakis H."/>
            <person name="Clish C."/>
            <person name="Bullock K."/>
            <person name="Deik A."/>
            <person name="Scott J."/>
            <person name="Pierce K.A."/>
            <person name="Xavier R.J."/>
            <person name="Alm E.J."/>
        </authorList>
    </citation>
    <scope>NUCLEOTIDE SEQUENCE [LARGE SCALE GENOMIC DNA]</scope>
    <source>
        <strain evidence="2 3">BIOML-A10</strain>
    </source>
</reference>
<keyword evidence="1" id="KW-0812">Transmembrane</keyword>